<dbReference type="PANTHER" id="PTHR43690">
    <property type="entry name" value="NARDILYSIN"/>
    <property type="match status" value="1"/>
</dbReference>
<dbReference type="InterPro" id="IPR011249">
    <property type="entry name" value="Metalloenz_LuxS/M16"/>
</dbReference>
<dbReference type="GO" id="GO:0046872">
    <property type="term" value="F:metal ion binding"/>
    <property type="evidence" value="ECO:0007669"/>
    <property type="project" value="UniProtKB-KW"/>
</dbReference>
<proteinExistence type="inferred from homology"/>
<keyword evidence="4" id="KW-0378">Hydrolase</keyword>
<evidence type="ECO:0000313" key="10">
    <source>
        <dbReference type="EMBL" id="TDO78316.1"/>
    </source>
</evidence>
<keyword evidence="5" id="KW-0862">Zinc</keyword>
<dbReference type="SUPFAM" id="SSF63411">
    <property type="entry name" value="LuxS/MPP-like metallohydrolase"/>
    <property type="match status" value="2"/>
</dbReference>
<feature type="domain" description="Peptidase M16 N-terminal" evidence="8">
    <location>
        <begin position="70"/>
        <end position="199"/>
    </location>
</feature>
<dbReference type="PANTHER" id="PTHR43690:SF17">
    <property type="entry name" value="PROTEIN YHJJ"/>
    <property type="match status" value="1"/>
</dbReference>
<dbReference type="GO" id="GO:0004222">
    <property type="term" value="F:metalloendopeptidase activity"/>
    <property type="evidence" value="ECO:0007669"/>
    <property type="project" value="InterPro"/>
</dbReference>
<dbReference type="PROSITE" id="PS00143">
    <property type="entry name" value="INSULINASE"/>
    <property type="match status" value="1"/>
</dbReference>
<dbReference type="InterPro" id="IPR007863">
    <property type="entry name" value="Peptidase_M16_C"/>
</dbReference>
<dbReference type="Gene3D" id="3.30.830.10">
    <property type="entry name" value="Metalloenzyme, LuxS/M16 peptidase-like"/>
    <property type="match status" value="2"/>
</dbReference>
<evidence type="ECO:0000259" key="8">
    <source>
        <dbReference type="Pfam" id="PF00675"/>
    </source>
</evidence>
<evidence type="ECO:0000256" key="5">
    <source>
        <dbReference type="ARBA" id="ARBA00022833"/>
    </source>
</evidence>
<gene>
    <name evidence="10" type="ORF">DFR79_12922</name>
</gene>
<dbReference type="Pfam" id="PF05193">
    <property type="entry name" value="Peptidase_M16_C"/>
    <property type="match status" value="1"/>
</dbReference>
<dbReference type="RefSeq" id="WP_243727800.1">
    <property type="nucleotide sequence ID" value="NZ_SNWX01000029.1"/>
</dbReference>
<evidence type="ECO:0000313" key="11">
    <source>
        <dbReference type="Proteomes" id="UP000295064"/>
    </source>
</evidence>
<evidence type="ECO:0000256" key="6">
    <source>
        <dbReference type="ARBA" id="ARBA00023049"/>
    </source>
</evidence>
<evidence type="ECO:0000256" key="2">
    <source>
        <dbReference type="ARBA" id="ARBA00022670"/>
    </source>
</evidence>
<evidence type="ECO:0000256" key="7">
    <source>
        <dbReference type="RuleBase" id="RU004447"/>
    </source>
</evidence>
<dbReference type="InterPro" id="IPR001431">
    <property type="entry name" value="Pept_M16_Zn_BS"/>
</dbReference>
<protein>
    <submittedName>
        <fullName evidence="10">Zinc protease</fullName>
    </submittedName>
</protein>
<evidence type="ECO:0000256" key="1">
    <source>
        <dbReference type="ARBA" id="ARBA00007261"/>
    </source>
</evidence>
<feature type="domain" description="Peptidase M16 C-terminal" evidence="9">
    <location>
        <begin position="209"/>
        <end position="386"/>
    </location>
</feature>
<evidence type="ECO:0000256" key="3">
    <source>
        <dbReference type="ARBA" id="ARBA00022723"/>
    </source>
</evidence>
<dbReference type="Pfam" id="PF00675">
    <property type="entry name" value="Peptidase_M16"/>
    <property type="match status" value="1"/>
</dbReference>
<keyword evidence="6" id="KW-0482">Metalloprotease</keyword>
<dbReference type="EMBL" id="SNWX01000029">
    <property type="protein sequence ID" value="TDO78316.1"/>
    <property type="molecule type" value="Genomic_DNA"/>
</dbReference>
<evidence type="ECO:0000259" key="9">
    <source>
        <dbReference type="Pfam" id="PF05193"/>
    </source>
</evidence>
<accession>A0A4R6LFM6</accession>
<reference evidence="10 11" key="1">
    <citation type="submission" date="2019-03" db="EMBL/GenBank/DDBJ databases">
        <title>Subsurface microbial communities from deep shales in Ohio and West Virginia, USA.</title>
        <authorList>
            <person name="Wrighton K."/>
        </authorList>
    </citation>
    <scope>NUCLEOTIDE SEQUENCE [LARGE SCALE GENOMIC DNA]</scope>
    <source>
        <strain evidence="10 11">MA284_T2</strain>
    </source>
</reference>
<dbReference type="GO" id="GO:0006508">
    <property type="term" value="P:proteolysis"/>
    <property type="evidence" value="ECO:0007669"/>
    <property type="project" value="UniProtKB-KW"/>
</dbReference>
<name>A0A4R6LFM6_9FIRM</name>
<keyword evidence="3" id="KW-0479">Metal-binding</keyword>
<dbReference type="InterPro" id="IPR050626">
    <property type="entry name" value="Peptidase_M16"/>
</dbReference>
<dbReference type="AlphaFoldDB" id="A0A4R6LFM6"/>
<evidence type="ECO:0000256" key="4">
    <source>
        <dbReference type="ARBA" id="ARBA00022801"/>
    </source>
</evidence>
<comment type="caution">
    <text evidence="10">The sequence shown here is derived from an EMBL/GenBank/DDBJ whole genome shotgun (WGS) entry which is preliminary data.</text>
</comment>
<dbReference type="Proteomes" id="UP000295064">
    <property type="component" value="Unassembled WGS sequence"/>
</dbReference>
<organism evidence="10 11">
    <name type="scientific">Halanaerobium saccharolyticum</name>
    <dbReference type="NCBI Taxonomy" id="43595"/>
    <lineage>
        <taxon>Bacteria</taxon>
        <taxon>Bacillati</taxon>
        <taxon>Bacillota</taxon>
        <taxon>Clostridia</taxon>
        <taxon>Halanaerobiales</taxon>
        <taxon>Halanaerobiaceae</taxon>
        <taxon>Halanaerobium</taxon>
    </lineage>
</organism>
<dbReference type="InterPro" id="IPR011765">
    <property type="entry name" value="Pept_M16_N"/>
</dbReference>
<comment type="similarity">
    <text evidence="1 7">Belongs to the peptidase M16 family.</text>
</comment>
<keyword evidence="2 10" id="KW-0645">Protease</keyword>
<sequence length="460" mass="53630">MEKLRQNVFIQKIKLFFFFMCILSLTLFFTLTAAAEEIKFEQPEYQSFKLDNGLQVMVFPDHSIPLLRYSIYYNVGSIDEKEDQTGISHFLEHLMFLGTKNVPEGEIDDLISSVGGQLNAATSYDYTYYYHEVPSSALELVMALESDRMQNLRFNEQEINREREVIKQERRMRTENNIFSRGFEKIKAHAFKDSYLEHNVIGWMEDLNSISTAELKKYYQRYYSPNNALIVVSGDVEAEAVKRMAQEYYGEYQSENIPRKDFELPEQNQEKTYRVRLNTNIPYALQLYRIPAADNLEIAALEIFLDILANNQSSRLKENLQKEAGIILDSGAFMSPLRVKSFALIYFIPTNENLVDQAQQAFDRELQKIFAEGITAQEFEMVKKQYQKSLIFSQKNINSAASTYALNELRFNRADLIEDKIEYINNLSREKVVQIAQKYFKQSQRTRGYILPKIKGGAQQ</sequence>